<comment type="caution">
    <text evidence="12">The sequence shown here is derived from an EMBL/GenBank/DDBJ whole genome shotgun (WGS) entry which is preliminary data.</text>
</comment>
<dbReference type="Pfam" id="PF25811">
    <property type="entry name" value="CAK-anch_MAT1"/>
    <property type="match status" value="1"/>
</dbReference>
<keyword evidence="2" id="KW-0479">Metal-binding</keyword>
<dbReference type="PROSITE" id="PS00518">
    <property type="entry name" value="ZF_RING_1"/>
    <property type="match status" value="1"/>
</dbReference>
<dbReference type="Proteomes" id="UP001347796">
    <property type="component" value="Unassembled WGS sequence"/>
</dbReference>
<evidence type="ECO:0000256" key="10">
    <source>
        <dbReference type="PROSITE-ProRule" id="PRU00175"/>
    </source>
</evidence>
<dbReference type="EMBL" id="JAZGQO010000007">
    <property type="protein sequence ID" value="KAK6183579.1"/>
    <property type="molecule type" value="Genomic_DNA"/>
</dbReference>
<evidence type="ECO:0000313" key="12">
    <source>
        <dbReference type="EMBL" id="KAK6183579.1"/>
    </source>
</evidence>
<dbReference type="PANTHER" id="PTHR12683">
    <property type="entry name" value="CDK-ACTIVATING KINASE ASSEMBLY FACTOR MAT1"/>
    <property type="match status" value="1"/>
</dbReference>
<dbReference type="Pfam" id="PF06391">
    <property type="entry name" value="MAT1"/>
    <property type="match status" value="1"/>
</dbReference>
<evidence type="ECO:0000313" key="13">
    <source>
        <dbReference type="Proteomes" id="UP001347796"/>
    </source>
</evidence>
<dbReference type="InterPro" id="IPR057657">
    <property type="entry name" value="MAT1_CAK-anch"/>
</dbReference>
<dbReference type="InterPro" id="IPR017907">
    <property type="entry name" value="Znf_RING_CS"/>
</dbReference>
<organism evidence="12 13">
    <name type="scientific">Patella caerulea</name>
    <name type="common">Rayed Mediterranean limpet</name>
    <dbReference type="NCBI Taxonomy" id="87958"/>
    <lineage>
        <taxon>Eukaryota</taxon>
        <taxon>Metazoa</taxon>
        <taxon>Spiralia</taxon>
        <taxon>Lophotrochozoa</taxon>
        <taxon>Mollusca</taxon>
        <taxon>Gastropoda</taxon>
        <taxon>Patellogastropoda</taxon>
        <taxon>Patelloidea</taxon>
        <taxon>Patellidae</taxon>
        <taxon>Patella</taxon>
    </lineage>
</organism>
<keyword evidence="13" id="KW-1185">Reference proteome</keyword>
<comment type="subcellular location">
    <subcellularLocation>
        <location evidence="1">Nucleus</location>
    </subcellularLocation>
</comment>
<dbReference type="InterPro" id="IPR001841">
    <property type="entry name" value="Znf_RING"/>
</dbReference>
<dbReference type="SUPFAM" id="SSF57850">
    <property type="entry name" value="RING/U-box"/>
    <property type="match status" value="1"/>
</dbReference>
<name>A0AAN8JW65_PATCE</name>
<dbReference type="PROSITE" id="PS50089">
    <property type="entry name" value="ZF_RING_2"/>
    <property type="match status" value="1"/>
</dbReference>
<dbReference type="SMART" id="SM00184">
    <property type="entry name" value="RING"/>
    <property type="match status" value="1"/>
</dbReference>
<gene>
    <name evidence="12" type="ORF">SNE40_011033</name>
</gene>
<evidence type="ECO:0000256" key="7">
    <source>
        <dbReference type="ARBA" id="ARBA00077380"/>
    </source>
</evidence>
<reference evidence="12 13" key="1">
    <citation type="submission" date="2024-01" db="EMBL/GenBank/DDBJ databases">
        <title>The genome of the rayed Mediterranean limpet Patella caerulea (Linnaeus, 1758).</title>
        <authorList>
            <person name="Anh-Thu Weber A."/>
            <person name="Halstead-Nussloch G."/>
        </authorList>
    </citation>
    <scope>NUCLEOTIDE SEQUENCE [LARGE SCALE GENOMIC DNA]</scope>
    <source>
        <strain evidence="12">AATW-2023a</strain>
        <tissue evidence="12">Whole specimen</tissue>
    </source>
</reference>
<evidence type="ECO:0000259" key="11">
    <source>
        <dbReference type="PROSITE" id="PS50089"/>
    </source>
</evidence>
<keyword evidence="4" id="KW-0862">Zinc</keyword>
<sequence>MDEQGCPRCKTTKYRNPSLKLMVNVCGHSLCDNCVDLLFIKGSGACPECGTAIRRSNFRYQIFEDAQVEKEIDIRKKILKDYNKKEEDFDTLREYNDYLEMIETIIYNLANGIDVEDTRRQVDSYKKENKDAIRKNQSKLSRDEEYLEMLIEEEEKTSSLRKQMIHDTEVLEKNKKRRDKEALIDELMFSDMSAADILTMHKTTARPAEAVDNTSFQPAQTTRYSTGIQRGQQSGLIPMPMTEANPVYHYEELELERCGPIYPTVDDIIEVGYLSNVRAASESERAGGFEATLCCQRALQDALGGLFYYPELPGQSTSVM</sequence>
<dbReference type="NCBIfam" id="TIGR00570">
    <property type="entry name" value="cdk7"/>
    <property type="match status" value="1"/>
</dbReference>
<evidence type="ECO:0000256" key="3">
    <source>
        <dbReference type="ARBA" id="ARBA00022771"/>
    </source>
</evidence>
<keyword evidence="3 10" id="KW-0863">Zinc-finger</keyword>
<evidence type="ECO:0000256" key="6">
    <source>
        <dbReference type="ARBA" id="ARBA00074719"/>
    </source>
</evidence>
<dbReference type="Gene3D" id="3.30.40.10">
    <property type="entry name" value="Zinc/RING finger domain, C3HC4 (zinc finger)"/>
    <property type="match status" value="1"/>
</dbReference>
<evidence type="ECO:0000256" key="2">
    <source>
        <dbReference type="ARBA" id="ARBA00022723"/>
    </source>
</evidence>
<evidence type="ECO:0000256" key="5">
    <source>
        <dbReference type="ARBA" id="ARBA00023242"/>
    </source>
</evidence>
<dbReference type="GO" id="GO:0061575">
    <property type="term" value="F:cyclin-dependent protein serine/threonine kinase activator activity"/>
    <property type="evidence" value="ECO:0007669"/>
    <property type="project" value="InterPro"/>
</dbReference>
<dbReference type="InterPro" id="IPR004575">
    <property type="entry name" value="MAT1/Tfb3"/>
</dbReference>
<keyword evidence="5" id="KW-0539">Nucleus</keyword>
<dbReference type="CDD" id="cd16517">
    <property type="entry name" value="RING-HC_MAT1"/>
    <property type="match status" value="1"/>
</dbReference>
<dbReference type="FunFam" id="3.30.40.10:FF:000037">
    <property type="entry name" value="Cdk-activating kinase assembly factor MAT1, centre"/>
    <property type="match status" value="1"/>
</dbReference>
<protein>
    <recommendedName>
        <fullName evidence="6">CDK-activating kinase assembly factor MAT1</fullName>
    </recommendedName>
    <alternativeName>
        <fullName evidence="9">CDK7/cyclin-H assembly factor</fullName>
    </alternativeName>
    <alternativeName>
        <fullName evidence="7">Menage a trois</fullName>
    </alternativeName>
    <alternativeName>
        <fullName evidence="8">RING finger protein MAT1</fullName>
    </alternativeName>
</protein>
<proteinExistence type="predicted"/>
<dbReference type="GO" id="GO:0006289">
    <property type="term" value="P:nucleotide-excision repair"/>
    <property type="evidence" value="ECO:0007669"/>
    <property type="project" value="InterPro"/>
</dbReference>
<dbReference type="InterPro" id="IPR013083">
    <property type="entry name" value="Znf_RING/FYVE/PHD"/>
</dbReference>
<evidence type="ECO:0000256" key="1">
    <source>
        <dbReference type="ARBA" id="ARBA00004123"/>
    </source>
</evidence>
<feature type="domain" description="RING-type" evidence="11">
    <location>
        <begin position="6"/>
        <end position="49"/>
    </location>
</feature>
<evidence type="ECO:0000256" key="4">
    <source>
        <dbReference type="ARBA" id="ARBA00022833"/>
    </source>
</evidence>
<evidence type="ECO:0000256" key="8">
    <source>
        <dbReference type="ARBA" id="ARBA00077720"/>
    </source>
</evidence>
<dbReference type="GO" id="GO:0006357">
    <property type="term" value="P:regulation of transcription by RNA polymerase II"/>
    <property type="evidence" value="ECO:0007669"/>
    <property type="project" value="TreeGrafter"/>
</dbReference>
<evidence type="ECO:0000256" key="9">
    <source>
        <dbReference type="ARBA" id="ARBA00083888"/>
    </source>
</evidence>
<dbReference type="InterPro" id="IPR015877">
    <property type="entry name" value="MAT1_centre"/>
</dbReference>
<dbReference type="Pfam" id="PF17121">
    <property type="entry name" value="zf-C3HC4_5"/>
    <property type="match status" value="1"/>
</dbReference>
<dbReference type="PANTHER" id="PTHR12683:SF13">
    <property type="entry name" value="CDK-ACTIVATING KINASE ASSEMBLY FACTOR MAT1"/>
    <property type="match status" value="1"/>
</dbReference>
<dbReference type="AlphaFoldDB" id="A0AAN8JW65"/>
<dbReference type="GO" id="GO:0005675">
    <property type="term" value="C:transcription factor TFIIH holo complex"/>
    <property type="evidence" value="ECO:0007669"/>
    <property type="project" value="InterPro"/>
</dbReference>
<dbReference type="GO" id="GO:0008270">
    <property type="term" value="F:zinc ion binding"/>
    <property type="evidence" value="ECO:0007669"/>
    <property type="project" value="UniProtKB-KW"/>
</dbReference>
<accession>A0AAN8JW65</accession>